<protein>
    <recommendedName>
        <fullName evidence="4">Secreted protein</fullName>
    </recommendedName>
</protein>
<feature type="signal peptide" evidence="1">
    <location>
        <begin position="1"/>
        <end position="21"/>
    </location>
</feature>
<sequence>MNRSAWGYKILKFITMQSTLARCSLCPVRLGTCVEEVSLLQKRGFYSDSDVMGSPLLFPASACAGSRLMRFIVKVPEKFVLAIHFVPMAGVPTLQTSLMVCRQSLLAFFQRKEPVPFFDCHSTVAMVIWTRGGCLPDIYTNLPKHHMQLHLIYRQKLYGK</sequence>
<dbReference type="EMBL" id="JAHRIN010072567">
    <property type="protein sequence ID" value="MEQ2216843.1"/>
    <property type="molecule type" value="Genomic_DNA"/>
</dbReference>
<evidence type="ECO:0000313" key="2">
    <source>
        <dbReference type="EMBL" id="MEQ2216843.1"/>
    </source>
</evidence>
<organism evidence="2 3">
    <name type="scientific">Xenoophorus captivus</name>
    <dbReference type="NCBI Taxonomy" id="1517983"/>
    <lineage>
        <taxon>Eukaryota</taxon>
        <taxon>Metazoa</taxon>
        <taxon>Chordata</taxon>
        <taxon>Craniata</taxon>
        <taxon>Vertebrata</taxon>
        <taxon>Euteleostomi</taxon>
        <taxon>Actinopterygii</taxon>
        <taxon>Neopterygii</taxon>
        <taxon>Teleostei</taxon>
        <taxon>Neoteleostei</taxon>
        <taxon>Acanthomorphata</taxon>
        <taxon>Ovalentaria</taxon>
        <taxon>Atherinomorphae</taxon>
        <taxon>Cyprinodontiformes</taxon>
        <taxon>Goodeidae</taxon>
        <taxon>Xenoophorus</taxon>
    </lineage>
</organism>
<evidence type="ECO:0000256" key="1">
    <source>
        <dbReference type="SAM" id="SignalP"/>
    </source>
</evidence>
<accession>A0ABV0S8N3</accession>
<feature type="chain" id="PRO_5045926036" description="Secreted protein" evidence="1">
    <location>
        <begin position="22"/>
        <end position="160"/>
    </location>
</feature>
<gene>
    <name evidence="2" type="ORF">XENOCAPTIV_023447</name>
</gene>
<comment type="caution">
    <text evidence="2">The sequence shown here is derived from an EMBL/GenBank/DDBJ whole genome shotgun (WGS) entry which is preliminary data.</text>
</comment>
<name>A0ABV0S8N3_9TELE</name>
<keyword evidence="1" id="KW-0732">Signal</keyword>
<dbReference type="Proteomes" id="UP001434883">
    <property type="component" value="Unassembled WGS sequence"/>
</dbReference>
<proteinExistence type="predicted"/>
<keyword evidence="3" id="KW-1185">Reference proteome</keyword>
<reference evidence="2 3" key="1">
    <citation type="submission" date="2021-06" db="EMBL/GenBank/DDBJ databases">
        <authorList>
            <person name="Palmer J.M."/>
        </authorList>
    </citation>
    <scope>NUCLEOTIDE SEQUENCE [LARGE SCALE GENOMIC DNA]</scope>
    <source>
        <strain evidence="2 3">XC_2019</strain>
        <tissue evidence="2">Muscle</tissue>
    </source>
</reference>
<evidence type="ECO:0000313" key="3">
    <source>
        <dbReference type="Proteomes" id="UP001434883"/>
    </source>
</evidence>
<evidence type="ECO:0008006" key="4">
    <source>
        <dbReference type="Google" id="ProtNLM"/>
    </source>
</evidence>